<dbReference type="Pfam" id="PF01494">
    <property type="entry name" value="FAD_binding_3"/>
    <property type="match status" value="1"/>
</dbReference>
<dbReference type="GO" id="GO:0004497">
    <property type="term" value="F:monooxygenase activity"/>
    <property type="evidence" value="ECO:0007669"/>
    <property type="project" value="UniProtKB-KW"/>
</dbReference>
<dbReference type="PRINTS" id="PR00420">
    <property type="entry name" value="RNGMNOXGNASE"/>
</dbReference>
<keyword evidence="5" id="KW-0560">Oxidoreductase</keyword>
<dbReference type="RefSeq" id="WP_345390090.1">
    <property type="nucleotide sequence ID" value="NZ_BAABHG010000004.1"/>
</dbReference>
<sequence length="499" mass="52587">MTAHTDVVVVGAGPVGLFTAALLDSAGVSVRVFERNPGASVVSKAIAMQARTLETFATLRVEDGKRLTDLLLPLGRPVPRTHFATLPTMLELGGFESAYPYMLFIPQNETERVLAEHLATRGVPVHYGREVGSFTQDTDRVVVSADGETCEARYLVGADGAHSTVRKAAGIGFPGTGPSNIGFVADVELVDAPERNLTLWSHETGSVTIFRTPGGYRVFGMEPGDTGLSPEEVAARRQRPPGLDDLRATLVRIAGTDFGLRSASWLSQTTDSTRHADRFRAGRVFLAGDAGHVHLPAGGQGMNVGLQDAANLSWKLVAELRGWATPSIVDGAASYQAERLPIAVRLGENTLAQSALMTTFTPAGGALRTMTSDLIATSPSLSAELAGWVSGLRVRYPVAGDAHPLDGLPAPDLPLADGKLVHRLEIDRFLLVDLTPDGRFGALASPRLDVAVGPPRAGVAAALVRPDGYVARAWAEAEVPEVTAAVLAWLGTAPAPLGQ</sequence>
<gene>
    <name evidence="5" type="ORF">ACFSYJ_23480</name>
</gene>
<comment type="cofactor">
    <cofactor evidence="1">
        <name>FAD</name>
        <dbReference type="ChEBI" id="CHEBI:57692"/>
    </cofactor>
</comment>
<comment type="caution">
    <text evidence="5">The sequence shown here is derived from an EMBL/GenBank/DDBJ whole genome shotgun (WGS) entry which is preliminary data.</text>
</comment>
<evidence type="ECO:0000256" key="3">
    <source>
        <dbReference type="ARBA" id="ARBA00022827"/>
    </source>
</evidence>
<dbReference type="Gene3D" id="3.40.30.120">
    <property type="match status" value="1"/>
</dbReference>
<dbReference type="Gene3D" id="3.30.70.2450">
    <property type="match status" value="1"/>
</dbReference>
<dbReference type="InterPro" id="IPR036188">
    <property type="entry name" value="FAD/NAD-bd_sf"/>
</dbReference>
<name>A0ABW5GL44_9PSEU</name>
<evidence type="ECO:0000256" key="2">
    <source>
        <dbReference type="ARBA" id="ARBA00022630"/>
    </source>
</evidence>
<keyword evidence="3" id="KW-0274">FAD</keyword>
<dbReference type="InterPro" id="IPR050641">
    <property type="entry name" value="RIFMO-like"/>
</dbReference>
<dbReference type="Gene3D" id="3.50.50.60">
    <property type="entry name" value="FAD/NAD(P)-binding domain"/>
    <property type="match status" value="1"/>
</dbReference>
<evidence type="ECO:0000256" key="1">
    <source>
        <dbReference type="ARBA" id="ARBA00001974"/>
    </source>
</evidence>
<dbReference type="PANTHER" id="PTHR43004:SF19">
    <property type="entry name" value="BINDING MONOOXYGENASE, PUTATIVE (JCVI)-RELATED"/>
    <property type="match status" value="1"/>
</dbReference>
<dbReference type="Proteomes" id="UP001597419">
    <property type="component" value="Unassembled WGS sequence"/>
</dbReference>
<evidence type="ECO:0000259" key="4">
    <source>
        <dbReference type="Pfam" id="PF01494"/>
    </source>
</evidence>
<evidence type="ECO:0000313" key="5">
    <source>
        <dbReference type="EMBL" id="MFD2461587.1"/>
    </source>
</evidence>
<keyword evidence="6" id="KW-1185">Reference proteome</keyword>
<dbReference type="PANTHER" id="PTHR43004">
    <property type="entry name" value="TRK SYSTEM POTASSIUM UPTAKE PROTEIN"/>
    <property type="match status" value="1"/>
</dbReference>
<dbReference type="Pfam" id="PF21274">
    <property type="entry name" value="Rng_hyd_C"/>
    <property type="match status" value="1"/>
</dbReference>
<dbReference type="SUPFAM" id="SSF51905">
    <property type="entry name" value="FAD/NAD(P)-binding domain"/>
    <property type="match status" value="1"/>
</dbReference>
<feature type="domain" description="FAD-binding" evidence="4">
    <location>
        <begin position="5"/>
        <end position="347"/>
    </location>
</feature>
<reference evidence="6" key="1">
    <citation type="journal article" date="2019" name="Int. J. Syst. Evol. Microbiol.">
        <title>The Global Catalogue of Microorganisms (GCM) 10K type strain sequencing project: providing services to taxonomists for standard genome sequencing and annotation.</title>
        <authorList>
            <consortium name="The Broad Institute Genomics Platform"/>
            <consortium name="The Broad Institute Genome Sequencing Center for Infectious Disease"/>
            <person name="Wu L."/>
            <person name="Ma J."/>
        </authorList>
    </citation>
    <scope>NUCLEOTIDE SEQUENCE [LARGE SCALE GENOMIC DNA]</scope>
    <source>
        <strain evidence="6">CGMCC 4.7643</strain>
    </source>
</reference>
<protein>
    <submittedName>
        <fullName evidence="5">FAD-dependent monooxygenase</fullName>
    </submittedName>
</protein>
<proteinExistence type="predicted"/>
<dbReference type="EMBL" id="JBHUKU010000014">
    <property type="protein sequence ID" value="MFD2461587.1"/>
    <property type="molecule type" value="Genomic_DNA"/>
</dbReference>
<keyword evidence="5" id="KW-0503">Monooxygenase</keyword>
<evidence type="ECO:0000313" key="6">
    <source>
        <dbReference type="Proteomes" id="UP001597419"/>
    </source>
</evidence>
<organism evidence="5 6">
    <name type="scientific">Amycolatopsis samaneae</name>
    <dbReference type="NCBI Taxonomy" id="664691"/>
    <lineage>
        <taxon>Bacteria</taxon>
        <taxon>Bacillati</taxon>
        <taxon>Actinomycetota</taxon>
        <taxon>Actinomycetes</taxon>
        <taxon>Pseudonocardiales</taxon>
        <taxon>Pseudonocardiaceae</taxon>
        <taxon>Amycolatopsis</taxon>
    </lineage>
</organism>
<dbReference type="InterPro" id="IPR002938">
    <property type="entry name" value="FAD-bd"/>
</dbReference>
<accession>A0ABW5GL44</accession>
<keyword evidence="2" id="KW-0285">Flavoprotein</keyword>